<evidence type="ECO:0000313" key="4">
    <source>
        <dbReference type="EMBL" id="ORZ25944.1"/>
    </source>
</evidence>
<feature type="domain" description="ABC transporter" evidence="3">
    <location>
        <begin position="302"/>
        <end position="524"/>
    </location>
</feature>
<feature type="domain" description="ABC transporter" evidence="3">
    <location>
        <begin position="29"/>
        <end position="278"/>
    </location>
</feature>
<evidence type="ECO:0000313" key="5">
    <source>
        <dbReference type="Proteomes" id="UP000193560"/>
    </source>
</evidence>
<keyword evidence="5" id="KW-1185">Reference proteome</keyword>
<dbReference type="SMART" id="SM00382">
    <property type="entry name" value="AAA"/>
    <property type="match status" value="2"/>
</dbReference>
<protein>
    <submittedName>
        <fullName evidence="4">p-loop containing nucleoside triphosphate hydrolase protein</fullName>
    </submittedName>
</protein>
<dbReference type="SUPFAM" id="SSF52540">
    <property type="entry name" value="P-loop containing nucleoside triphosphate hydrolases"/>
    <property type="match status" value="2"/>
</dbReference>
<comment type="caution">
    <text evidence="4">The sequence shown here is derived from an EMBL/GenBank/DDBJ whole genome shotgun (WGS) entry which is preliminary data.</text>
</comment>
<dbReference type="Proteomes" id="UP000193560">
    <property type="component" value="Unassembled WGS sequence"/>
</dbReference>
<dbReference type="PANTHER" id="PTHR43514:SF4">
    <property type="entry name" value="ABC TRANSPORTER I FAMILY MEMBER 10"/>
    <property type="match status" value="1"/>
</dbReference>
<gene>
    <name evidence="4" type="ORF">BCR42DRAFT_445664</name>
</gene>
<dbReference type="PROSITE" id="PS50893">
    <property type="entry name" value="ABC_TRANSPORTER_2"/>
    <property type="match status" value="2"/>
</dbReference>
<keyword evidence="4" id="KW-0378">Hydrolase</keyword>
<dbReference type="STRING" id="90262.A0A1X2J3Y7"/>
<dbReference type="AlphaFoldDB" id="A0A1X2J3Y7"/>
<keyword evidence="2" id="KW-0067">ATP-binding</keyword>
<evidence type="ECO:0000256" key="1">
    <source>
        <dbReference type="ARBA" id="ARBA00022741"/>
    </source>
</evidence>
<dbReference type="InterPro" id="IPR050334">
    <property type="entry name" value="Molybdenum_import_ModC"/>
</dbReference>
<dbReference type="InterPro" id="IPR003439">
    <property type="entry name" value="ABC_transporter-like_ATP-bd"/>
</dbReference>
<dbReference type="Gene3D" id="3.40.50.300">
    <property type="entry name" value="P-loop containing nucleotide triphosphate hydrolases"/>
    <property type="match status" value="2"/>
</dbReference>
<dbReference type="InterPro" id="IPR003593">
    <property type="entry name" value="AAA+_ATPase"/>
</dbReference>
<accession>A0A1X2J3Y7</accession>
<evidence type="ECO:0000259" key="3">
    <source>
        <dbReference type="PROSITE" id="PS50893"/>
    </source>
</evidence>
<dbReference type="PANTHER" id="PTHR43514">
    <property type="entry name" value="ABC TRANSPORTER I FAMILY MEMBER 10"/>
    <property type="match status" value="1"/>
</dbReference>
<dbReference type="GO" id="GO:0016887">
    <property type="term" value="F:ATP hydrolysis activity"/>
    <property type="evidence" value="ECO:0007669"/>
    <property type="project" value="InterPro"/>
</dbReference>
<dbReference type="GO" id="GO:0005739">
    <property type="term" value="C:mitochondrion"/>
    <property type="evidence" value="ECO:0007669"/>
    <property type="project" value="TreeGrafter"/>
</dbReference>
<evidence type="ECO:0000256" key="2">
    <source>
        <dbReference type="ARBA" id="ARBA00022840"/>
    </source>
</evidence>
<organism evidence="4 5">
    <name type="scientific">Absidia repens</name>
    <dbReference type="NCBI Taxonomy" id="90262"/>
    <lineage>
        <taxon>Eukaryota</taxon>
        <taxon>Fungi</taxon>
        <taxon>Fungi incertae sedis</taxon>
        <taxon>Mucoromycota</taxon>
        <taxon>Mucoromycotina</taxon>
        <taxon>Mucoromycetes</taxon>
        <taxon>Mucorales</taxon>
        <taxon>Cunninghamellaceae</taxon>
        <taxon>Absidia</taxon>
    </lineage>
</organism>
<dbReference type="OrthoDB" id="10255969at2759"/>
<reference evidence="4 5" key="1">
    <citation type="submission" date="2016-07" db="EMBL/GenBank/DDBJ databases">
        <title>Pervasive Adenine N6-methylation of Active Genes in Fungi.</title>
        <authorList>
            <consortium name="DOE Joint Genome Institute"/>
            <person name="Mondo S.J."/>
            <person name="Dannebaum R.O."/>
            <person name="Kuo R.C."/>
            <person name="Labutti K."/>
            <person name="Haridas S."/>
            <person name="Kuo A."/>
            <person name="Salamov A."/>
            <person name="Ahrendt S.R."/>
            <person name="Lipzen A."/>
            <person name="Sullivan W."/>
            <person name="Andreopoulos W.B."/>
            <person name="Clum A."/>
            <person name="Lindquist E."/>
            <person name="Daum C."/>
            <person name="Ramamoorthy G.K."/>
            <person name="Gryganskyi A."/>
            <person name="Culley D."/>
            <person name="Magnuson J.K."/>
            <person name="James T.Y."/>
            <person name="O'Malley M.A."/>
            <person name="Stajich J.E."/>
            <person name="Spatafora J.W."/>
            <person name="Visel A."/>
            <person name="Grigoriev I.V."/>
        </authorList>
    </citation>
    <scope>NUCLEOTIDE SEQUENCE [LARGE SCALE GENOMIC DNA]</scope>
    <source>
        <strain evidence="4 5">NRRL 1336</strain>
    </source>
</reference>
<dbReference type="EMBL" id="MCGE01000001">
    <property type="protein sequence ID" value="ORZ25944.1"/>
    <property type="molecule type" value="Genomic_DNA"/>
</dbReference>
<dbReference type="InterPro" id="IPR027417">
    <property type="entry name" value="P-loop_NTPase"/>
</dbReference>
<keyword evidence="1" id="KW-0547">Nucleotide-binding</keyword>
<name>A0A1X2J3Y7_9FUNG</name>
<sequence length="524" mass="60116">MLKFKNGIPSMMTTRLTSRYYSQQKQHLIQMKNATIQRFGVKEPVFQDFSLNIDCGQRWVIVGPVNAGKTTLAETLAGRHSVQPHSAIQWPLIDKTNANTSPYPSDHVHLVSFKEESGVFNYNQHYYQERFNFSDPDNDLTLVDYLGRDHPEEVMKKVIHQLDLTHLLPLSFVKLSNGQTRRARIARALLRQPKMLILDEPLMGLDKSHRKQLLDILGELSSSSKKSGVPVILVSRPQDEFPVWATDVLVLDNRQIVWQGHPEEYIAQQRQDMAQEQKEKETYRAQALLQETQQQQDRPGVVELNHVNVIYSGNKILDDISWTVKQGDRWALLGPNGSGKTTLLSFLTGDHPQAYANDLTLFGRRRGTGESIWEIKEKVGMVSPEIHLYFNQNMTGRTAAGTGFFDVVVPRTLDENQETTVEKLFGEFGIEDCLERKLKDCSSAEQRMVLLIRSLVKRPPLLIWDEPFQGLDMAMIRKVNTWLEHYLRHDQTLILVTHHEDEIPRAVTKRFHLGPHGTDANHHL</sequence>
<dbReference type="Pfam" id="PF00005">
    <property type="entry name" value="ABC_tran"/>
    <property type="match status" value="2"/>
</dbReference>
<proteinExistence type="predicted"/>
<dbReference type="GO" id="GO:0005524">
    <property type="term" value="F:ATP binding"/>
    <property type="evidence" value="ECO:0007669"/>
    <property type="project" value="UniProtKB-KW"/>
</dbReference>